<dbReference type="Proteomes" id="UP000318741">
    <property type="component" value="Chromosome"/>
</dbReference>
<feature type="signal peptide" evidence="2">
    <location>
        <begin position="1"/>
        <end position="27"/>
    </location>
</feature>
<dbReference type="RefSeq" id="WP_165700590.1">
    <property type="nucleotide sequence ID" value="NZ_CP036265.1"/>
</dbReference>
<organism evidence="3 4">
    <name type="scientific">Alienimonas californiensis</name>
    <dbReference type="NCBI Taxonomy" id="2527989"/>
    <lineage>
        <taxon>Bacteria</taxon>
        <taxon>Pseudomonadati</taxon>
        <taxon>Planctomycetota</taxon>
        <taxon>Planctomycetia</taxon>
        <taxon>Planctomycetales</taxon>
        <taxon>Planctomycetaceae</taxon>
        <taxon>Alienimonas</taxon>
    </lineage>
</organism>
<keyword evidence="4" id="KW-1185">Reference proteome</keyword>
<dbReference type="KEGG" id="acaf:CA12_12560"/>
<proteinExistence type="predicted"/>
<protein>
    <submittedName>
        <fullName evidence="3">Uncharacterized protein</fullName>
    </submittedName>
</protein>
<name>A0A517P746_9PLAN</name>
<evidence type="ECO:0000256" key="1">
    <source>
        <dbReference type="SAM" id="MobiDB-lite"/>
    </source>
</evidence>
<dbReference type="EMBL" id="CP036265">
    <property type="protein sequence ID" value="QDT15175.1"/>
    <property type="molecule type" value="Genomic_DNA"/>
</dbReference>
<feature type="compositionally biased region" description="Pro residues" evidence="1">
    <location>
        <begin position="40"/>
        <end position="53"/>
    </location>
</feature>
<gene>
    <name evidence="3" type="ORF">CA12_12560</name>
</gene>
<evidence type="ECO:0000313" key="4">
    <source>
        <dbReference type="Proteomes" id="UP000318741"/>
    </source>
</evidence>
<dbReference type="AlphaFoldDB" id="A0A517P746"/>
<dbReference type="PROSITE" id="PS51257">
    <property type="entry name" value="PROKAR_LIPOPROTEIN"/>
    <property type="match status" value="1"/>
</dbReference>
<reference evidence="3 4" key="1">
    <citation type="submission" date="2019-02" db="EMBL/GenBank/DDBJ databases">
        <title>Deep-cultivation of Planctomycetes and their phenomic and genomic characterization uncovers novel biology.</title>
        <authorList>
            <person name="Wiegand S."/>
            <person name="Jogler M."/>
            <person name="Boedeker C."/>
            <person name="Pinto D."/>
            <person name="Vollmers J."/>
            <person name="Rivas-Marin E."/>
            <person name="Kohn T."/>
            <person name="Peeters S.H."/>
            <person name="Heuer A."/>
            <person name="Rast P."/>
            <person name="Oberbeckmann S."/>
            <person name="Bunk B."/>
            <person name="Jeske O."/>
            <person name="Meyerdierks A."/>
            <person name="Storesund J.E."/>
            <person name="Kallscheuer N."/>
            <person name="Luecker S."/>
            <person name="Lage O.M."/>
            <person name="Pohl T."/>
            <person name="Merkel B.J."/>
            <person name="Hornburger P."/>
            <person name="Mueller R.-W."/>
            <person name="Bruemmer F."/>
            <person name="Labrenz M."/>
            <person name="Spormann A.M."/>
            <person name="Op den Camp H."/>
            <person name="Overmann J."/>
            <person name="Amann R."/>
            <person name="Jetten M.S.M."/>
            <person name="Mascher T."/>
            <person name="Medema M.H."/>
            <person name="Devos D.P."/>
            <person name="Kaster A.-K."/>
            <person name="Ovreas L."/>
            <person name="Rohde M."/>
            <person name="Galperin M.Y."/>
            <person name="Jogler C."/>
        </authorList>
    </citation>
    <scope>NUCLEOTIDE SEQUENCE [LARGE SCALE GENOMIC DNA]</scope>
    <source>
        <strain evidence="3 4">CA12</strain>
    </source>
</reference>
<evidence type="ECO:0000313" key="3">
    <source>
        <dbReference type="EMBL" id="QDT15175.1"/>
    </source>
</evidence>
<feature type="region of interest" description="Disordered" evidence="1">
    <location>
        <begin position="25"/>
        <end position="53"/>
    </location>
</feature>
<evidence type="ECO:0000256" key="2">
    <source>
        <dbReference type="SAM" id="SignalP"/>
    </source>
</evidence>
<feature type="chain" id="PRO_5022113817" evidence="2">
    <location>
        <begin position="28"/>
        <end position="53"/>
    </location>
</feature>
<sequence length="53" mass="5404" precursor="true">MLHRFASALMLLSLAFASMSLTGCGDAEDGVVPPSSDPVENPPPGKPLPPGEV</sequence>
<keyword evidence="2" id="KW-0732">Signal</keyword>
<accession>A0A517P746</accession>